<protein>
    <submittedName>
        <fullName evidence="1">Uncharacterized protein</fullName>
    </submittedName>
</protein>
<dbReference type="KEGG" id="cio:CEQ15_07310"/>
<dbReference type="RefSeq" id="WP_027372445.1">
    <property type="nucleotide sequence ID" value="NZ_CP022058.2"/>
</dbReference>
<dbReference type="AlphaFoldDB" id="A0AAD0YT99"/>
<gene>
    <name evidence="1" type="ORF">EG352_03970</name>
</gene>
<reference evidence="1 2" key="1">
    <citation type="submission" date="2018-11" db="EMBL/GenBank/DDBJ databases">
        <title>Proposal to divide the Flavobacteriaceae and reorganize its genera based on Amino Acid Identity values calculated from whole genome sequences.</title>
        <authorList>
            <person name="Nicholson A.C."/>
            <person name="Gulvik C.A."/>
            <person name="Whitney A.M."/>
            <person name="Humrighouse B.W."/>
            <person name="Bell M."/>
            <person name="Holmes B."/>
            <person name="Steigerwalt A.G."/>
            <person name="Villarma A."/>
            <person name="Sheth M."/>
            <person name="Batra D."/>
            <person name="Pryor J."/>
            <person name="Bernardet J.-F."/>
            <person name="Hugo C."/>
            <person name="Kampfer P."/>
            <person name="Newman J."/>
            <person name="McQuiston J.R."/>
        </authorList>
    </citation>
    <scope>NUCLEOTIDE SEQUENCE [LARGE SCALE GENOMIC DNA]</scope>
    <source>
        <strain evidence="1 2">H5559</strain>
    </source>
</reference>
<dbReference type="EMBL" id="CP033930">
    <property type="protein sequence ID" value="AZB16988.1"/>
    <property type="molecule type" value="Genomic_DNA"/>
</dbReference>
<dbReference type="Proteomes" id="UP000269015">
    <property type="component" value="Chromosome"/>
</dbReference>
<proteinExistence type="predicted"/>
<organism evidence="1 2">
    <name type="scientific">Chryseobacterium indologenes</name>
    <name type="common">Flavobacterium indologenes</name>
    <dbReference type="NCBI Taxonomy" id="253"/>
    <lineage>
        <taxon>Bacteria</taxon>
        <taxon>Pseudomonadati</taxon>
        <taxon>Bacteroidota</taxon>
        <taxon>Flavobacteriia</taxon>
        <taxon>Flavobacteriales</taxon>
        <taxon>Weeksellaceae</taxon>
        <taxon>Chryseobacterium group</taxon>
        <taxon>Chryseobacterium</taxon>
    </lineage>
</organism>
<evidence type="ECO:0000313" key="2">
    <source>
        <dbReference type="Proteomes" id="UP000269015"/>
    </source>
</evidence>
<evidence type="ECO:0000313" key="1">
    <source>
        <dbReference type="EMBL" id="AZB16988.1"/>
    </source>
</evidence>
<name>A0AAD0YT99_CHRID</name>
<accession>A0AAD0YT99</accession>
<sequence>MQRLQQITKEQLYLYLKNQSENFYSVVSSALDFTIFGEQSSDDEDLSEFLEMLDKETAEKIRAVSSQPDEGNLHTIVLAQNESSTTLDIVSEDDEGYKIILLDKDLDLSENLFVEEYTVLIVMGNIKAENIVVNGSLYCSGSLSCSVLFGASGNDNETYVEENISSDLIAENGHYTVAEGSIHSKYLISLHNEIQGKAGRSVENIRLDGFNDPEVLSDKILDENGYFHEGYFLEFIRNNTPDAVFK</sequence>